<evidence type="ECO:0000313" key="2">
    <source>
        <dbReference type="Proteomes" id="UP000054279"/>
    </source>
</evidence>
<dbReference type="EMBL" id="KN837381">
    <property type="protein sequence ID" value="KIJ26169.1"/>
    <property type="molecule type" value="Genomic_DNA"/>
</dbReference>
<dbReference type="AlphaFoldDB" id="A0A0C9TWF8"/>
<accession>A0A0C9TWF8</accession>
<dbReference type="Proteomes" id="UP000054279">
    <property type="component" value="Unassembled WGS sequence"/>
</dbReference>
<proteinExistence type="predicted"/>
<gene>
    <name evidence="1" type="ORF">M422DRAFT_272802</name>
</gene>
<protein>
    <recommendedName>
        <fullName evidence="3">F-box domain-containing protein</fullName>
    </recommendedName>
</protein>
<evidence type="ECO:0008006" key="3">
    <source>
        <dbReference type="Google" id="ProtNLM"/>
    </source>
</evidence>
<dbReference type="OrthoDB" id="3036529at2759"/>
<keyword evidence="2" id="KW-1185">Reference proteome</keyword>
<reference evidence="1 2" key="1">
    <citation type="submission" date="2014-06" db="EMBL/GenBank/DDBJ databases">
        <title>Evolutionary Origins and Diversification of the Mycorrhizal Mutualists.</title>
        <authorList>
            <consortium name="DOE Joint Genome Institute"/>
            <consortium name="Mycorrhizal Genomics Consortium"/>
            <person name="Kohler A."/>
            <person name="Kuo A."/>
            <person name="Nagy L.G."/>
            <person name="Floudas D."/>
            <person name="Copeland A."/>
            <person name="Barry K.W."/>
            <person name="Cichocki N."/>
            <person name="Veneault-Fourrey C."/>
            <person name="LaButti K."/>
            <person name="Lindquist E.A."/>
            <person name="Lipzen A."/>
            <person name="Lundell T."/>
            <person name="Morin E."/>
            <person name="Murat C."/>
            <person name="Riley R."/>
            <person name="Ohm R."/>
            <person name="Sun H."/>
            <person name="Tunlid A."/>
            <person name="Henrissat B."/>
            <person name="Grigoriev I.V."/>
            <person name="Hibbett D.S."/>
            <person name="Martin F."/>
        </authorList>
    </citation>
    <scope>NUCLEOTIDE SEQUENCE [LARGE SCALE GENOMIC DNA]</scope>
    <source>
        <strain evidence="1 2">SS14</strain>
    </source>
</reference>
<organism evidence="1 2">
    <name type="scientific">Sphaerobolus stellatus (strain SS14)</name>
    <dbReference type="NCBI Taxonomy" id="990650"/>
    <lineage>
        <taxon>Eukaryota</taxon>
        <taxon>Fungi</taxon>
        <taxon>Dikarya</taxon>
        <taxon>Basidiomycota</taxon>
        <taxon>Agaricomycotina</taxon>
        <taxon>Agaricomycetes</taxon>
        <taxon>Phallomycetidae</taxon>
        <taxon>Geastrales</taxon>
        <taxon>Sphaerobolaceae</taxon>
        <taxon>Sphaerobolus</taxon>
    </lineage>
</organism>
<sequence length="303" mass="34845">MSNLNLARIPWIVDNILDHLIDPTRTSQPGLLLCSLVCKEWSDHVQKRIFRSVTLNLLKVDTFNEIINESPRLCRYIKEITLRVTTRWPYASGAGLQENEVKRIRDTFLGEIQPRLTSVEHVRVDKVRLDPWKPEAKPSVQSILAGAFPDAPIFSLRSVVFRTFEDMKVFIYSHQNIRELRLNDISWNLFGVTVEDIGTTEIFPPTLSNLTSICYTSKHPGIFVDWILGMYLTQPIENITISVENPEDVEALERMTSPIAGELHSLEVQIHGDWEGSDVKVMDSQLERLNRQIPCLKVSKYLY</sequence>
<evidence type="ECO:0000313" key="1">
    <source>
        <dbReference type="EMBL" id="KIJ26169.1"/>
    </source>
</evidence>
<name>A0A0C9TWF8_SPHS4</name>
<dbReference type="HOGENOM" id="CLU_928030_0_0_1"/>